<feature type="region of interest" description="Disordered" evidence="1">
    <location>
        <begin position="22"/>
        <end position="50"/>
    </location>
</feature>
<dbReference type="KEGG" id="mca:MCA1977"/>
<name>Q606N9_METCA</name>
<dbReference type="EMBL" id="AE017282">
    <property type="protein sequence ID" value="AAU91999.1"/>
    <property type="molecule type" value="Genomic_DNA"/>
</dbReference>
<proteinExistence type="predicted"/>
<dbReference type="GeneID" id="88225370"/>
<dbReference type="AlphaFoldDB" id="Q606N9"/>
<feature type="compositionally biased region" description="Basic and acidic residues" evidence="1">
    <location>
        <begin position="22"/>
        <end position="31"/>
    </location>
</feature>
<evidence type="ECO:0000256" key="1">
    <source>
        <dbReference type="SAM" id="MobiDB-lite"/>
    </source>
</evidence>
<reference evidence="2 3" key="1">
    <citation type="journal article" date="2004" name="PLoS Biol.">
        <title>Genomic insights into methanotrophy: the complete genome sequence of Methylococcus capsulatus (Bath).</title>
        <authorList>
            <person name="Ward N.L."/>
            <person name="Larsen O."/>
            <person name="Sakwa J."/>
            <person name="Bruseth L."/>
            <person name="Khouri H.M."/>
            <person name="Durkin A.S."/>
            <person name="Dimitrov G."/>
            <person name="Jiang L."/>
            <person name="Scanlan D."/>
            <person name="Kang K.H."/>
            <person name="Lewis M.R."/>
            <person name="Nelson K.E."/>
            <person name="Methe B.A."/>
            <person name="Wu M."/>
            <person name="Heidelberg J.F."/>
            <person name="Paulsen I.T."/>
            <person name="Fouts D.E."/>
            <person name="Ravel J."/>
            <person name="Tettelin H."/>
            <person name="Ren Q."/>
            <person name="Read T.D."/>
            <person name="DeBoy R.T."/>
            <person name="Seshadri R."/>
            <person name="Salzberg S.L."/>
            <person name="Jensen H.B."/>
            <person name="Birkeland N.K."/>
            <person name="Nelson W.C."/>
            <person name="Dodson R.J."/>
            <person name="Grindhaug S.H."/>
            <person name="Holt I.E."/>
            <person name="Eidhammer I."/>
            <person name="Jonasen I."/>
            <person name="Vanaken S."/>
            <person name="Utterback T.R."/>
            <person name="Feldblyum T.V."/>
            <person name="Fraser C.M."/>
            <person name="Lillehaug J.R."/>
            <person name="Eisen J.A."/>
        </authorList>
    </citation>
    <scope>NUCLEOTIDE SEQUENCE [LARGE SCALE GENOMIC DNA]</scope>
    <source>
        <strain evidence="3">ATCC 33009 / NCIMB 11132 / Bath</strain>
    </source>
</reference>
<sequence>MDMIERQLGRAEGNEVKAACNHAEHLPERRKIAPSPDFEPPSERTKRPTT</sequence>
<dbReference type="HOGENOM" id="CLU_3119646_0_0_6"/>
<dbReference type="RefSeq" id="WP_010961222.1">
    <property type="nucleotide sequence ID" value="NC_002977.6"/>
</dbReference>
<gene>
    <name evidence="2" type="ordered locus">MCA1977</name>
</gene>
<organism evidence="2 3">
    <name type="scientific">Methylococcus capsulatus (strain ATCC 33009 / NCIMB 11132 / Bath)</name>
    <dbReference type="NCBI Taxonomy" id="243233"/>
    <lineage>
        <taxon>Bacteria</taxon>
        <taxon>Pseudomonadati</taxon>
        <taxon>Pseudomonadota</taxon>
        <taxon>Gammaproteobacteria</taxon>
        <taxon>Methylococcales</taxon>
        <taxon>Methylococcaceae</taxon>
        <taxon>Methylococcus</taxon>
    </lineage>
</organism>
<accession>Q606N9</accession>
<evidence type="ECO:0000313" key="3">
    <source>
        <dbReference type="Proteomes" id="UP000006821"/>
    </source>
</evidence>
<feature type="compositionally biased region" description="Basic and acidic residues" evidence="1">
    <location>
        <begin position="41"/>
        <end position="50"/>
    </location>
</feature>
<evidence type="ECO:0000313" key="2">
    <source>
        <dbReference type="EMBL" id="AAU91999.1"/>
    </source>
</evidence>
<protein>
    <submittedName>
        <fullName evidence="2">Site-specific recombinase, phage integrase family, truncation</fullName>
    </submittedName>
</protein>
<dbReference type="Proteomes" id="UP000006821">
    <property type="component" value="Chromosome"/>
</dbReference>